<accession>A0A8S1RQ58</accession>
<sequence>MVPEVSINSGTPTIYLSLDVIILVSGAKDFYEDYKRRKSDKKEIITDHTLKVHQDEIIQAYILFLRSIKKEGIFYVETKLLDGKQIQNKKMYMLIIQTQNIKILLHIYQSLQEKQQHLISKFHQQIQINFYQENVIQQMEKYIFFQIMMIRQEQKEVNQKFQCKNLCL</sequence>
<name>A0A8S1RQ58_9CILI</name>
<dbReference type="Proteomes" id="UP000692954">
    <property type="component" value="Unassembled WGS sequence"/>
</dbReference>
<protein>
    <submittedName>
        <fullName evidence="1">Uncharacterized protein</fullName>
    </submittedName>
</protein>
<proteinExistence type="predicted"/>
<gene>
    <name evidence="1" type="ORF">PSON_ATCC_30995.1.T1950017</name>
</gene>
<comment type="caution">
    <text evidence="1">The sequence shown here is derived from an EMBL/GenBank/DDBJ whole genome shotgun (WGS) entry which is preliminary data.</text>
</comment>
<organism evidence="1 2">
    <name type="scientific">Paramecium sonneborni</name>
    <dbReference type="NCBI Taxonomy" id="65129"/>
    <lineage>
        <taxon>Eukaryota</taxon>
        <taxon>Sar</taxon>
        <taxon>Alveolata</taxon>
        <taxon>Ciliophora</taxon>
        <taxon>Intramacronucleata</taxon>
        <taxon>Oligohymenophorea</taxon>
        <taxon>Peniculida</taxon>
        <taxon>Parameciidae</taxon>
        <taxon>Paramecium</taxon>
    </lineage>
</organism>
<reference evidence="1" key="1">
    <citation type="submission" date="2021-01" db="EMBL/GenBank/DDBJ databases">
        <authorList>
            <consortium name="Genoscope - CEA"/>
            <person name="William W."/>
        </authorList>
    </citation>
    <scope>NUCLEOTIDE SEQUENCE</scope>
</reference>
<keyword evidence="2" id="KW-1185">Reference proteome</keyword>
<evidence type="ECO:0000313" key="1">
    <source>
        <dbReference type="EMBL" id="CAD8128744.1"/>
    </source>
</evidence>
<dbReference type="EMBL" id="CAJJDN010000195">
    <property type="protein sequence ID" value="CAD8128744.1"/>
    <property type="molecule type" value="Genomic_DNA"/>
</dbReference>
<evidence type="ECO:0000313" key="2">
    <source>
        <dbReference type="Proteomes" id="UP000692954"/>
    </source>
</evidence>
<dbReference type="AlphaFoldDB" id="A0A8S1RQ58"/>